<evidence type="ECO:0000256" key="8">
    <source>
        <dbReference type="ARBA" id="ARBA00023136"/>
    </source>
</evidence>
<dbReference type="Proteomes" id="UP001597011">
    <property type="component" value="Unassembled WGS sequence"/>
</dbReference>
<accession>A0ABW3BQM7</accession>
<dbReference type="HAMAP" id="MF_00236">
    <property type="entry name" value="TatA_E"/>
    <property type="match status" value="1"/>
</dbReference>
<proteinExistence type="inferred from homology"/>
<keyword evidence="7 9" id="KW-0811">Translocation</keyword>
<evidence type="ECO:0000256" key="1">
    <source>
        <dbReference type="ARBA" id="ARBA00004162"/>
    </source>
</evidence>
<evidence type="ECO:0000256" key="3">
    <source>
        <dbReference type="ARBA" id="ARBA00022475"/>
    </source>
</evidence>
<evidence type="ECO:0000256" key="9">
    <source>
        <dbReference type="HAMAP-Rule" id="MF_00236"/>
    </source>
</evidence>
<comment type="subunit">
    <text evidence="9">Forms a complex with TatC.</text>
</comment>
<comment type="subcellular location">
    <subcellularLocation>
        <location evidence="1 9">Cell membrane</location>
        <topology evidence="1 9">Single-pass membrane protein</topology>
    </subcellularLocation>
</comment>
<evidence type="ECO:0000256" key="2">
    <source>
        <dbReference type="ARBA" id="ARBA00022448"/>
    </source>
</evidence>
<dbReference type="InterPro" id="IPR003369">
    <property type="entry name" value="TatA/B/E"/>
</dbReference>
<dbReference type="PANTHER" id="PTHR42982:SF1">
    <property type="entry name" value="SEC-INDEPENDENT PROTEIN TRANSLOCASE PROTEIN TATA"/>
    <property type="match status" value="1"/>
</dbReference>
<evidence type="ECO:0000256" key="5">
    <source>
        <dbReference type="ARBA" id="ARBA00022927"/>
    </source>
</evidence>
<feature type="transmembrane region" description="Helical" evidence="9">
    <location>
        <begin position="6"/>
        <end position="27"/>
    </location>
</feature>
<comment type="caution">
    <text evidence="10">The sequence shown here is derived from an EMBL/GenBank/DDBJ whole genome shotgun (WGS) entry which is preliminary data.</text>
</comment>
<name>A0ABW3BQM7_9FLAO</name>
<dbReference type="PANTHER" id="PTHR42982">
    <property type="entry name" value="SEC-INDEPENDENT PROTEIN TRANSLOCASE PROTEIN TATA"/>
    <property type="match status" value="1"/>
</dbReference>
<keyword evidence="11" id="KW-1185">Reference proteome</keyword>
<evidence type="ECO:0000256" key="6">
    <source>
        <dbReference type="ARBA" id="ARBA00022989"/>
    </source>
</evidence>
<sequence length="61" mass="6678">MISLGIFFGAIGPMQIVLIVVVVLLLFGGKKIPELMRGLGSGIKEFKDASREDDKKDDKKD</sequence>
<evidence type="ECO:0000256" key="7">
    <source>
        <dbReference type="ARBA" id="ARBA00023010"/>
    </source>
</evidence>
<keyword evidence="2 9" id="KW-0813">Transport</keyword>
<reference evidence="11" key="1">
    <citation type="journal article" date="2019" name="Int. J. Syst. Evol. Microbiol.">
        <title>The Global Catalogue of Microorganisms (GCM) 10K type strain sequencing project: providing services to taxonomists for standard genome sequencing and annotation.</title>
        <authorList>
            <consortium name="The Broad Institute Genomics Platform"/>
            <consortium name="The Broad Institute Genome Sequencing Center for Infectious Disease"/>
            <person name="Wu L."/>
            <person name="Ma J."/>
        </authorList>
    </citation>
    <scope>NUCLEOTIDE SEQUENCE [LARGE SCALE GENOMIC DNA]</scope>
    <source>
        <strain evidence="11">CCUG 60529</strain>
    </source>
</reference>
<dbReference type="RefSeq" id="WP_379939251.1">
    <property type="nucleotide sequence ID" value="NZ_JBHTIB010000002.1"/>
</dbReference>
<evidence type="ECO:0000313" key="11">
    <source>
        <dbReference type="Proteomes" id="UP001597011"/>
    </source>
</evidence>
<gene>
    <name evidence="9 10" type="primary">tatA</name>
    <name evidence="10" type="ORF">ACFQ0I_03140</name>
</gene>
<dbReference type="InterPro" id="IPR006312">
    <property type="entry name" value="TatA/E"/>
</dbReference>
<keyword evidence="6 9" id="KW-1133">Transmembrane helix</keyword>
<dbReference type="NCBIfam" id="TIGR01411">
    <property type="entry name" value="tatAE"/>
    <property type="match status" value="1"/>
</dbReference>
<dbReference type="Gene3D" id="1.20.5.3310">
    <property type="match status" value="1"/>
</dbReference>
<dbReference type="EMBL" id="JBHTIB010000002">
    <property type="protein sequence ID" value="MFD0834747.1"/>
    <property type="molecule type" value="Genomic_DNA"/>
</dbReference>
<evidence type="ECO:0000256" key="4">
    <source>
        <dbReference type="ARBA" id="ARBA00022692"/>
    </source>
</evidence>
<organism evidence="10 11">
    <name type="scientific">Mariniflexile aquimaris</name>
    <dbReference type="NCBI Taxonomy" id="881009"/>
    <lineage>
        <taxon>Bacteria</taxon>
        <taxon>Pseudomonadati</taxon>
        <taxon>Bacteroidota</taxon>
        <taxon>Flavobacteriia</taxon>
        <taxon>Flavobacteriales</taxon>
        <taxon>Flavobacteriaceae</taxon>
        <taxon>Mariniflexile</taxon>
    </lineage>
</organism>
<comment type="function">
    <text evidence="9">Part of the twin-arginine translocation (Tat) system that transports large folded proteins containing a characteristic twin-arginine motif in their signal peptide across membranes. TatA could form the protein-conducting channel of the Tat system.</text>
</comment>
<protein>
    <recommendedName>
        <fullName evidence="9">Sec-independent protein translocase protein TatA</fullName>
    </recommendedName>
</protein>
<keyword evidence="4 9" id="KW-0812">Transmembrane</keyword>
<keyword evidence="3 9" id="KW-1003">Cell membrane</keyword>
<evidence type="ECO:0000313" key="10">
    <source>
        <dbReference type="EMBL" id="MFD0834747.1"/>
    </source>
</evidence>
<keyword evidence="5 9" id="KW-0653">Protein transport</keyword>
<dbReference type="Pfam" id="PF02416">
    <property type="entry name" value="TatA_B_E"/>
    <property type="match status" value="1"/>
</dbReference>
<keyword evidence="8 9" id="KW-0472">Membrane</keyword>
<comment type="similarity">
    <text evidence="9">Belongs to the TatA/E family.</text>
</comment>